<sequence length="122" mass="13474">MRILVFLTIGSLSSQFARHDGAQGEGQMDQQPAAQRREGKNPCSRFTHTSWKALKGLVYCVVITQLARALAKTVVVVPPACRGLKNCINSCKYAGEINKHFNGEWRASRDPAEWLGTQSVQS</sequence>
<dbReference type="AlphaFoldDB" id="A0A1E4RUY9"/>
<protein>
    <submittedName>
        <fullName evidence="2">Uncharacterized protein</fullName>
    </submittedName>
</protein>
<accession>A0A1E4RUY9</accession>
<dbReference type="EMBL" id="KV453945">
    <property type="protein sequence ID" value="ODV71089.1"/>
    <property type="molecule type" value="Genomic_DNA"/>
</dbReference>
<evidence type="ECO:0000313" key="2">
    <source>
        <dbReference type="EMBL" id="ODV71089.1"/>
    </source>
</evidence>
<keyword evidence="3" id="KW-1185">Reference proteome</keyword>
<reference evidence="2 3" key="1">
    <citation type="journal article" date="2016" name="Proc. Natl. Acad. Sci. U.S.A.">
        <title>Comparative genomics of biotechnologically important yeasts.</title>
        <authorList>
            <person name="Riley R."/>
            <person name="Haridas S."/>
            <person name="Wolfe K.H."/>
            <person name="Lopes M.R."/>
            <person name="Hittinger C.T."/>
            <person name="Goeker M."/>
            <person name="Salamov A.A."/>
            <person name="Wisecaver J.H."/>
            <person name="Long T.M."/>
            <person name="Calvey C.H."/>
            <person name="Aerts A.L."/>
            <person name="Barry K.W."/>
            <person name="Choi C."/>
            <person name="Clum A."/>
            <person name="Coughlan A.Y."/>
            <person name="Deshpande S."/>
            <person name="Douglass A.P."/>
            <person name="Hanson S.J."/>
            <person name="Klenk H.-P."/>
            <person name="LaButti K.M."/>
            <person name="Lapidus A."/>
            <person name="Lindquist E.A."/>
            <person name="Lipzen A.M."/>
            <person name="Meier-Kolthoff J.P."/>
            <person name="Ohm R.A."/>
            <person name="Otillar R.P."/>
            <person name="Pangilinan J.L."/>
            <person name="Peng Y."/>
            <person name="Rokas A."/>
            <person name="Rosa C.A."/>
            <person name="Scheuner C."/>
            <person name="Sibirny A.A."/>
            <person name="Slot J.C."/>
            <person name="Stielow J.B."/>
            <person name="Sun H."/>
            <person name="Kurtzman C.P."/>
            <person name="Blackwell M."/>
            <person name="Grigoriev I.V."/>
            <person name="Jeffries T.W."/>
        </authorList>
    </citation>
    <scope>NUCLEOTIDE SEQUENCE [LARGE SCALE GENOMIC DNA]</scope>
    <source>
        <strain evidence="3">ATCC 18201 / CBS 1600 / BCRC 20928 / JCM 3617 / NBRC 0987 / NRRL Y-1542</strain>
    </source>
</reference>
<dbReference type="GeneID" id="30990303"/>
<gene>
    <name evidence="2" type="ORF">CYBJADRAFT_169735</name>
</gene>
<name>A0A1E4RUY9_CYBJN</name>
<feature type="region of interest" description="Disordered" evidence="1">
    <location>
        <begin position="19"/>
        <end position="42"/>
    </location>
</feature>
<organism evidence="2 3">
    <name type="scientific">Cyberlindnera jadinii (strain ATCC 18201 / CBS 1600 / BCRC 20928 / JCM 3617 / NBRC 0987 / NRRL Y-1542)</name>
    <name type="common">Torula yeast</name>
    <name type="synonym">Candida utilis</name>
    <dbReference type="NCBI Taxonomy" id="983966"/>
    <lineage>
        <taxon>Eukaryota</taxon>
        <taxon>Fungi</taxon>
        <taxon>Dikarya</taxon>
        <taxon>Ascomycota</taxon>
        <taxon>Saccharomycotina</taxon>
        <taxon>Saccharomycetes</taxon>
        <taxon>Phaffomycetales</taxon>
        <taxon>Phaffomycetaceae</taxon>
        <taxon>Cyberlindnera</taxon>
    </lineage>
</organism>
<dbReference type="Proteomes" id="UP000094389">
    <property type="component" value="Unassembled WGS sequence"/>
</dbReference>
<evidence type="ECO:0000313" key="3">
    <source>
        <dbReference type="Proteomes" id="UP000094389"/>
    </source>
</evidence>
<proteinExistence type="predicted"/>
<dbReference type="RefSeq" id="XP_020068128.1">
    <property type="nucleotide sequence ID" value="XM_020215907.1"/>
</dbReference>
<evidence type="ECO:0000256" key="1">
    <source>
        <dbReference type="SAM" id="MobiDB-lite"/>
    </source>
</evidence>